<feature type="compositionally biased region" description="Polar residues" evidence="1">
    <location>
        <begin position="899"/>
        <end position="917"/>
    </location>
</feature>
<proteinExistence type="predicted"/>
<dbReference type="Proteomes" id="UP000308197">
    <property type="component" value="Unassembled WGS sequence"/>
</dbReference>
<gene>
    <name evidence="2" type="ORF">K466DRAFT_569686</name>
</gene>
<keyword evidence="3" id="KW-1185">Reference proteome</keyword>
<accession>A0A5C3NV01</accession>
<feature type="region of interest" description="Disordered" evidence="1">
    <location>
        <begin position="470"/>
        <end position="649"/>
    </location>
</feature>
<name>A0A5C3NV01_9APHY</name>
<feature type="compositionally biased region" description="Basic and acidic residues" evidence="1">
    <location>
        <begin position="501"/>
        <end position="520"/>
    </location>
</feature>
<protein>
    <submittedName>
        <fullName evidence="2">Uncharacterized protein</fullName>
    </submittedName>
</protein>
<dbReference type="EMBL" id="ML211784">
    <property type="protein sequence ID" value="TFK80387.1"/>
    <property type="molecule type" value="Genomic_DNA"/>
</dbReference>
<feature type="region of interest" description="Disordered" evidence="1">
    <location>
        <begin position="899"/>
        <end position="930"/>
    </location>
</feature>
<feature type="region of interest" description="Disordered" evidence="1">
    <location>
        <begin position="436"/>
        <end position="455"/>
    </location>
</feature>
<evidence type="ECO:0000256" key="1">
    <source>
        <dbReference type="SAM" id="MobiDB-lite"/>
    </source>
</evidence>
<feature type="compositionally biased region" description="Low complexity" evidence="1">
    <location>
        <begin position="944"/>
        <end position="954"/>
    </location>
</feature>
<feature type="compositionally biased region" description="Basic and acidic residues" evidence="1">
    <location>
        <begin position="482"/>
        <end position="491"/>
    </location>
</feature>
<sequence>MPVRGKLPDNEAAYLDGRLVEYRQVKGALRAALVGACARHLLLLRGIQQPEPEEDSRSYMMNVEFLSQASNVLCFSKVETWFNNRTQQKKGRVPMKLKRNWTGERVFEFIERSSISAERDDSTAPQHGLVKWNVARSALWKNVSPEAREAFEETAVQWNRGGPDAEYLPMIASKRCIQHLRNTVRSYREQLGMSIFIYGIHQDPDAPTERTRGIHYDISDYFKALALKEGRIVDAFTDKPGWEIDLRKKFRDFFRAWHIPSDALTPEDRIHLEGSSRKIPKVFVFVLYSDGTPILVNDEAGAPLSHTRRAEMWRQYMRSHYSHAKGILVKSVPWASIIENTDKFFAEGMFPPGLTLKEASKQSESELVSIVRHIMKMENPSDESTPRRFRFKAYEHADKNGRYWVDAVYDPDIRLAPAPQRAAALKDPLYPAHFDFSEPGPSAPKKLSFPTKEARRNAAVASHAAIVAARQQTAGANSSTSRDAESQDTARKAKKGKKAKGREGTGLREPQRPPPRRDIAPDTSARRATFADLDEASTSSEDSKSEPEKDKTDAEQDEFELDPEADESELPEDITASHFYFDSDDDFGSSDGLQDPFDFGDSYSEESSDESPLAGVASGKGKGVARSYSEAEPPSSTPRRLSLKGPSSAGTVVQERLKYLQSLDDHADYYLAMVGRAQAKLLELSEIEPHAAAPWAVWSRTQPHLPIEPHQNSAVLSGLISWLSNGIRLGSPAADAQRYCLALGMLLRDARLVSEILDEEAIGDELPAYFAHSRLGGLRRSDLDSMCSAAFARPLPRAVPRQDPGAASDMVVDSFQGDDSGSDIDLPQLPLLYVGDHSSDIEDLQAADPYLVVHDSYSSPPHNPSDLPELPPFVFVGESASSPLPGYFGEGLDIPTVSGRATPSSALSSPTDFSSDFGQDRSQPESTDDQDALDAEMIEAALASTNSSVATNSAPTGSAQRVSRKRARSSLTHESVPPPPRTRSQVRRGQAVEPAPVEPPPVRTSSRLANRPAVASTVTSVSKAAQTKAPVRGKGRTKR</sequence>
<dbReference type="InParanoid" id="A0A5C3NV01"/>
<organism evidence="2 3">
    <name type="scientific">Polyporus arcularius HHB13444</name>
    <dbReference type="NCBI Taxonomy" id="1314778"/>
    <lineage>
        <taxon>Eukaryota</taxon>
        <taxon>Fungi</taxon>
        <taxon>Dikarya</taxon>
        <taxon>Basidiomycota</taxon>
        <taxon>Agaricomycotina</taxon>
        <taxon>Agaricomycetes</taxon>
        <taxon>Polyporales</taxon>
        <taxon>Polyporaceae</taxon>
        <taxon>Polyporus</taxon>
    </lineage>
</organism>
<feature type="compositionally biased region" description="Polar residues" evidence="1">
    <location>
        <begin position="471"/>
        <end position="481"/>
    </location>
</feature>
<dbReference type="AlphaFoldDB" id="A0A5C3NV01"/>
<feature type="compositionally biased region" description="Acidic residues" evidence="1">
    <location>
        <begin position="555"/>
        <end position="572"/>
    </location>
</feature>
<evidence type="ECO:0000313" key="3">
    <source>
        <dbReference type="Proteomes" id="UP000308197"/>
    </source>
</evidence>
<reference evidence="2 3" key="1">
    <citation type="journal article" date="2019" name="Nat. Ecol. Evol.">
        <title>Megaphylogeny resolves global patterns of mushroom evolution.</title>
        <authorList>
            <person name="Varga T."/>
            <person name="Krizsan K."/>
            <person name="Foldi C."/>
            <person name="Dima B."/>
            <person name="Sanchez-Garcia M."/>
            <person name="Sanchez-Ramirez S."/>
            <person name="Szollosi G.J."/>
            <person name="Szarkandi J.G."/>
            <person name="Papp V."/>
            <person name="Albert L."/>
            <person name="Andreopoulos W."/>
            <person name="Angelini C."/>
            <person name="Antonin V."/>
            <person name="Barry K.W."/>
            <person name="Bougher N.L."/>
            <person name="Buchanan P."/>
            <person name="Buyck B."/>
            <person name="Bense V."/>
            <person name="Catcheside P."/>
            <person name="Chovatia M."/>
            <person name="Cooper J."/>
            <person name="Damon W."/>
            <person name="Desjardin D."/>
            <person name="Finy P."/>
            <person name="Geml J."/>
            <person name="Haridas S."/>
            <person name="Hughes K."/>
            <person name="Justo A."/>
            <person name="Karasinski D."/>
            <person name="Kautmanova I."/>
            <person name="Kiss B."/>
            <person name="Kocsube S."/>
            <person name="Kotiranta H."/>
            <person name="LaButti K.M."/>
            <person name="Lechner B.E."/>
            <person name="Liimatainen K."/>
            <person name="Lipzen A."/>
            <person name="Lukacs Z."/>
            <person name="Mihaltcheva S."/>
            <person name="Morgado L.N."/>
            <person name="Niskanen T."/>
            <person name="Noordeloos M.E."/>
            <person name="Ohm R.A."/>
            <person name="Ortiz-Santana B."/>
            <person name="Ovrebo C."/>
            <person name="Racz N."/>
            <person name="Riley R."/>
            <person name="Savchenko A."/>
            <person name="Shiryaev A."/>
            <person name="Soop K."/>
            <person name="Spirin V."/>
            <person name="Szebenyi C."/>
            <person name="Tomsovsky M."/>
            <person name="Tulloss R.E."/>
            <person name="Uehling J."/>
            <person name="Grigoriev I.V."/>
            <person name="Vagvolgyi C."/>
            <person name="Papp T."/>
            <person name="Martin F.M."/>
            <person name="Miettinen O."/>
            <person name="Hibbett D.S."/>
            <person name="Nagy L.G."/>
        </authorList>
    </citation>
    <scope>NUCLEOTIDE SEQUENCE [LARGE SCALE GENOMIC DNA]</scope>
    <source>
        <strain evidence="2 3">HHB13444</strain>
    </source>
</reference>
<evidence type="ECO:0000313" key="2">
    <source>
        <dbReference type="EMBL" id="TFK80387.1"/>
    </source>
</evidence>
<feature type="compositionally biased region" description="Polar residues" evidence="1">
    <location>
        <begin position="1016"/>
        <end position="1025"/>
    </location>
</feature>
<feature type="region of interest" description="Disordered" evidence="1">
    <location>
        <begin position="944"/>
        <end position="1039"/>
    </location>
</feature>
<feature type="compositionally biased region" description="Low complexity" evidence="1">
    <location>
        <begin position="610"/>
        <end position="619"/>
    </location>
</feature>
<feature type="compositionally biased region" description="Basic and acidic residues" evidence="1">
    <location>
        <begin position="541"/>
        <end position="554"/>
    </location>
</feature>